<name>X1BFD1_9ZZZZ</name>
<feature type="domain" description="Citrate transporter-like" evidence="7">
    <location>
        <begin position="60"/>
        <end position="139"/>
    </location>
</feature>
<protein>
    <recommendedName>
        <fullName evidence="7">Citrate transporter-like domain-containing protein</fullName>
    </recommendedName>
</protein>
<feature type="transmembrane region" description="Helical" evidence="6">
    <location>
        <begin position="110"/>
        <end position="135"/>
    </location>
</feature>
<organism evidence="8">
    <name type="scientific">marine sediment metagenome</name>
    <dbReference type="NCBI Taxonomy" id="412755"/>
    <lineage>
        <taxon>unclassified sequences</taxon>
        <taxon>metagenomes</taxon>
        <taxon>ecological metagenomes</taxon>
    </lineage>
</organism>
<reference evidence="8" key="1">
    <citation type="journal article" date="2014" name="Front. Microbiol.">
        <title>High frequency of phylogenetically diverse reductive dehalogenase-homologous genes in deep subseafloor sedimentary metagenomes.</title>
        <authorList>
            <person name="Kawai M."/>
            <person name="Futagami T."/>
            <person name="Toyoda A."/>
            <person name="Takaki Y."/>
            <person name="Nishi S."/>
            <person name="Hori S."/>
            <person name="Arai W."/>
            <person name="Tsubouchi T."/>
            <person name="Morono Y."/>
            <person name="Uchiyama I."/>
            <person name="Ito T."/>
            <person name="Fujiyama A."/>
            <person name="Inagaki F."/>
            <person name="Takami H."/>
        </authorList>
    </citation>
    <scope>NUCLEOTIDE SEQUENCE</scope>
    <source>
        <strain evidence="8">Expedition CK06-06</strain>
    </source>
</reference>
<comment type="subcellular location">
    <subcellularLocation>
        <location evidence="1">Membrane</location>
        <topology evidence="1">Multi-pass membrane protein</topology>
    </subcellularLocation>
</comment>
<dbReference type="EMBL" id="BART01019659">
    <property type="protein sequence ID" value="GAG94634.1"/>
    <property type="molecule type" value="Genomic_DNA"/>
</dbReference>
<keyword evidence="2" id="KW-0813">Transport</keyword>
<dbReference type="Pfam" id="PF03600">
    <property type="entry name" value="CitMHS"/>
    <property type="match status" value="1"/>
</dbReference>
<dbReference type="GO" id="GO:0055085">
    <property type="term" value="P:transmembrane transport"/>
    <property type="evidence" value="ECO:0007669"/>
    <property type="project" value="InterPro"/>
</dbReference>
<keyword evidence="5 6" id="KW-0472">Membrane</keyword>
<dbReference type="InterPro" id="IPR004680">
    <property type="entry name" value="Cit_transptr-like_dom"/>
</dbReference>
<feature type="transmembrane region" description="Helical" evidence="6">
    <location>
        <begin position="74"/>
        <end position="98"/>
    </location>
</feature>
<dbReference type="PANTHER" id="PTHR43568">
    <property type="entry name" value="P PROTEIN"/>
    <property type="match status" value="1"/>
</dbReference>
<gene>
    <name evidence="8" type="ORF">S01H4_36731</name>
</gene>
<dbReference type="GO" id="GO:0016020">
    <property type="term" value="C:membrane"/>
    <property type="evidence" value="ECO:0007669"/>
    <property type="project" value="UniProtKB-SubCell"/>
</dbReference>
<keyword evidence="4 6" id="KW-1133">Transmembrane helix</keyword>
<dbReference type="PANTHER" id="PTHR43568:SF1">
    <property type="entry name" value="P PROTEIN"/>
    <property type="match status" value="1"/>
</dbReference>
<dbReference type="InterPro" id="IPR051475">
    <property type="entry name" value="Diverse_Ion_Transporter"/>
</dbReference>
<sequence>MGEFKQEFRSVDQGEWVYDFTGSETEPDIKTELRTTEFDEWIDLSIKEFGAIKWIPKQSVATIIMAGTISGFMFYDLIGLNPALVALIGGCLMMGFSGEEPSEVFKEIDWSTLIFLAGLFVMINGMINIGLIEILSISILNIAGRWPDSLHIAIM</sequence>
<evidence type="ECO:0000259" key="7">
    <source>
        <dbReference type="Pfam" id="PF03600"/>
    </source>
</evidence>
<comment type="caution">
    <text evidence="8">The sequence shown here is derived from an EMBL/GenBank/DDBJ whole genome shotgun (WGS) entry which is preliminary data.</text>
</comment>
<dbReference type="AlphaFoldDB" id="X1BFD1"/>
<evidence type="ECO:0000256" key="2">
    <source>
        <dbReference type="ARBA" id="ARBA00022448"/>
    </source>
</evidence>
<proteinExistence type="predicted"/>
<evidence type="ECO:0000313" key="8">
    <source>
        <dbReference type="EMBL" id="GAG94634.1"/>
    </source>
</evidence>
<evidence type="ECO:0000256" key="3">
    <source>
        <dbReference type="ARBA" id="ARBA00022692"/>
    </source>
</evidence>
<keyword evidence="3 6" id="KW-0812">Transmembrane</keyword>
<evidence type="ECO:0000256" key="1">
    <source>
        <dbReference type="ARBA" id="ARBA00004141"/>
    </source>
</evidence>
<evidence type="ECO:0000256" key="5">
    <source>
        <dbReference type="ARBA" id="ARBA00023136"/>
    </source>
</evidence>
<accession>X1BFD1</accession>
<evidence type="ECO:0000256" key="6">
    <source>
        <dbReference type="SAM" id="Phobius"/>
    </source>
</evidence>
<evidence type="ECO:0000256" key="4">
    <source>
        <dbReference type="ARBA" id="ARBA00022989"/>
    </source>
</evidence>